<evidence type="ECO:0000256" key="3">
    <source>
        <dbReference type="ARBA" id="ARBA00022481"/>
    </source>
</evidence>
<dbReference type="PROSITE" id="PS50111">
    <property type="entry name" value="CHEMOTAXIS_TRANSDUC_2"/>
    <property type="match status" value="1"/>
</dbReference>
<dbReference type="Proteomes" id="UP001501565">
    <property type="component" value="Unassembled WGS sequence"/>
</dbReference>
<keyword evidence="2" id="KW-1003">Cell membrane</keyword>
<keyword evidence="6 11" id="KW-1133">Transmembrane helix</keyword>
<dbReference type="Gene3D" id="1.10.287.950">
    <property type="entry name" value="Methyl-accepting chemotaxis protein"/>
    <property type="match status" value="1"/>
</dbReference>
<evidence type="ECO:0000256" key="6">
    <source>
        <dbReference type="ARBA" id="ARBA00022989"/>
    </source>
</evidence>
<dbReference type="Pfam" id="PF11845">
    <property type="entry name" value="Tll0287-like"/>
    <property type="match status" value="1"/>
</dbReference>
<evidence type="ECO:0000256" key="10">
    <source>
        <dbReference type="PROSITE-ProRule" id="PRU00284"/>
    </source>
</evidence>
<keyword evidence="3" id="KW-0488">Methylation</keyword>
<evidence type="ECO:0000256" key="2">
    <source>
        <dbReference type="ARBA" id="ARBA00022475"/>
    </source>
</evidence>
<keyword evidence="8 10" id="KW-0807">Transducer</keyword>
<keyword evidence="5 11" id="KW-0812">Transmembrane</keyword>
<sequence>MSSEKKVQEYKILRGYYTKNVIKKVISNSDLKGSFNHKTEQNSIPLPATLIHDLSSEFEKKGLSLKLYSAFPFPNRASRRLDSFEQDAWDYLQNNPKERFYRIEEQNDKQTLRVAIADTMSAQVCVTCHNKHPETPKNDWNLGDVRGVLEVKTDISNQIGTGQSLSYLLLIILAVFMIVLLMILAVVYRQVIQKKLMWLNKGLTDIYEGKSHIDEGLDERGNNEITHIVRAFNRVNQKSHATESLLGDMSSDLVNVSNHVTDDANSTLASMNKQSQATDHLVSSVAELSSAIETITSDSLHATELIQNAAKAANEGKSEIMVSSDLISSLASEVQNATASIEMLGKDTEEIGSVLDVIKGIAEQTNLLALNAAIEAARAGEQGRGFAVVADEVRTLASRTQSSTEEIQNMIEKLQNGAAKAISVIQNGQTKAEECVTQFESVSGSISTISDAMTSATEMNANIQELSTKQNTQMEDVTEQIQNISELSHKTANEAESLAKSAEQLNTLSHSIKTK</sequence>
<evidence type="ECO:0000256" key="1">
    <source>
        <dbReference type="ARBA" id="ARBA00004651"/>
    </source>
</evidence>
<comment type="caution">
    <text evidence="13">The sequence shown here is derived from an EMBL/GenBank/DDBJ whole genome shotgun (WGS) entry which is preliminary data.</text>
</comment>
<dbReference type="InterPro" id="IPR021796">
    <property type="entry name" value="Tll0287-like_dom"/>
</dbReference>
<organism evidence="13 14">
    <name type="scientific">Litoribacillus peritrichatus</name>
    <dbReference type="NCBI Taxonomy" id="718191"/>
    <lineage>
        <taxon>Bacteria</taxon>
        <taxon>Pseudomonadati</taxon>
        <taxon>Pseudomonadota</taxon>
        <taxon>Gammaproteobacteria</taxon>
        <taxon>Oceanospirillales</taxon>
        <taxon>Oceanospirillaceae</taxon>
        <taxon>Litoribacillus</taxon>
    </lineage>
</organism>
<gene>
    <name evidence="13" type="ORF">GCM10022277_16900</name>
</gene>
<feature type="domain" description="Methyl-accepting transducer" evidence="12">
    <location>
        <begin position="249"/>
        <end position="485"/>
    </location>
</feature>
<dbReference type="Pfam" id="PF00015">
    <property type="entry name" value="MCPsignal"/>
    <property type="match status" value="1"/>
</dbReference>
<protein>
    <recommendedName>
        <fullName evidence="12">Methyl-accepting transducer domain-containing protein</fullName>
    </recommendedName>
</protein>
<name>A0ABP7MEX3_9GAMM</name>
<evidence type="ECO:0000256" key="11">
    <source>
        <dbReference type="SAM" id="Phobius"/>
    </source>
</evidence>
<keyword evidence="7 11" id="KW-0472">Membrane</keyword>
<evidence type="ECO:0000313" key="14">
    <source>
        <dbReference type="Proteomes" id="UP001501565"/>
    </source>
</evidence>
<dbReference type="SUPFAM" id="SSF58104">
    <property type="entry name" value="Methyl-accepting chemotaxis protein (MCP) signaling domain"/>
    <property type="match status" value="1"/>
</dbReference>
<evidence type="ECO:0000313" key="13">
    <source>
        <dbReference type="EMBL" id="GAA3921627.1"/>
    </source>
</evidence>
<evidence type="ECO:0000256" key="9">
    <source>
        <dbReference type="ARBA" id="ARBA00029447"/>
    </source>
</evidence>
<dbReference type="PRINTS" id="PR00260">
    <property type="entry name" value="CHEMTRNSDUCR"/>
</dbReference>
<evidence type="ECO:0000256" key="8">
    <source>
        <dbReference type="ARBA" id="ARBA00023224"/>
    </source>
</evidence>
<dbReference type="PANTHER" id="PTHR32089:SF39">
    <property type="entry name" value="METHYL-ACCEPTING CHEMOTAXIS PROTEIN HLYB"/>
    <property type="match status" value="1"/>
</dbReference>
<keyword evidence="4" id="KW-0145">Chemotaxis</keyword>
<accession>A0ABP7MEX3</accession>
<evidence type="ECO:0000259" key="12">
    <source>
        <dbReference type="PROSITE" id="PS50111"/>
    </source>
</evidence>
<dbReference type="InterPro" id="IPR004089">
    <property type="entry name" value="MCPsignal_dom"/>
</dbReference>
<feature type="transmembrane region" description="Helical" evidence="11">
    <location>
        <begin position="165"/>
        <end position="188"/>
    </location>
</feature>
<proteinExistence type="inferred from homology"/>
<comment type="subcellular location">
    <subcellularLocation>
        <location evidence="1">Cell membrane</location>
        <topology evidence="1">Multi-pass membrane protein</topology>
    </subcellularLocation>
</comment>
<dbReference type="CDD" id="cd11386">
    <property type="entry name" value="MCP_signal"/>
    <property type="match status" value="1"/>
</dbReference>
<evidence type="ECO:0000256" key="4">
    <source>
        <dbReference type="ARBA" id="ARBA00022500"/>
    </source>
</evidence>
<evidence type="ECO:0000256" key="7">
    <source>
        <dbReference type="ARBA" id="ARBA00023136"/>
    </source>
</evidence>
<comment type="similarity">
    <text evidence="9">Belongs to the methyl-accepting chemotaxis (MCP) protein family.</text>
</comment>
<evidence type="ECO:0000256" key="5">
    <source>
        <dbReference type="ARBA" id="ARBA00022692"/>
    </source>
</evidence>
<reference evidence="14" key="1">
    <citation type="journal article" date="2019" name="Int. J. Syst. Evol. Microbiol.">
        <title>The Global Catalogue of Microorganisms (GCM) 10K type strain sequencing project: providing services to taxonomists for standard genome sequencing and annotation.</title>
        <authorList>
            <consortium name="The Broad Institute Genomics Platform"/>
            <consortium name="The Broad Institute Genome Sequencing Center for Infectious Disease"/>
            <person name="Wu L."/>
            <person name="Ma J."/>
        </authorList>
    </citation>
    <scope>NUCLEOTIDE SEQUENCE [LARGE SCALE GENOMIC DNA]</scope>
    <source>
        <strain evidence="14">JCM 17551</strain>
    </source>
</reference>
<dbReference type="EMBL" id="BAABBN010000004">
    <property type="protein sequence ID" value="GAA3921627.1"/>
    <property type="molecule type" value="Genomic_DNA"/>
</dbReference>
<keyword evidence="14" id="KW-1185">Reference proteome</keyword>
<dbReference type="PANTHER" id="PTHR32089">
    <property type="entry name" value="METHYL-ACCEPTING CHEMOTAXIS PROTEIN MCPB"/>
    <property type="match status" value="1"/>
</dbReference>
<dbReference type="InterPro" id="IPR004090">
    <property type="entry name" value="Chemotax_Me-accpt_rcpt"/>
</dbReference>
<dbReference type="SMART" id="SM00283">
    <property type="entry name" value="MA"/>
    <property type="match status" value="1"/>
</dbReference>